<keyword evidence="2" id="KW-1185">Reference proteome</keyword>
<evidence type="ECO:0000313" key="2">
    <source>
        <dbReference type="Proteomes" id="UP000240572"/>
    </source>
</evidence>
<name>A0A2P8DA80_9BACT</name>
<sequence length="49" mass="5460">MPGKGALCNMGLACDEFHYNHLAPTKPLSTQATPFIKRRMPLQGKGIRY</sequence>
<organism evidence="1 2">
    <name type="scientific">Taibaiella chishuiensis</name>
    <dbReference type="NCBI Taxonomy" id="1434707"/>
    <lineage>
        <taxon>Bacteria</taxon>
        <taxon>Pseudomonadati</taxon>
        <taxon>Bacteroidota</taxon>
        <taxon>Chitinophagia</taxon>
        <taxon>Chitinophagales</taxon>
        <taxon>Chitinophagaceae</taxon>
        <taxon>Taibaiella</taxon>
    </lineage>
</organism>
<reference evidence="1 2" key="1">
    <citation type="submission" date="2018-03" db="EMBL/GenBank/DDBJ databases">
        <title>Genomic Encyclopedia of Type Strains, Phase III (KMG-III): the genomes of soil and plant-associated and newly described type strains.</title>
        <authorList>
            <person name="Whitman W."/>
        </authorList>
    </citation>
    <scope>NUCLEOTIDE SEQUENCE [LARGE SCALE GENOMIC DNA]</scope>
    <source>
        <strain evidence="1 2">CGMCC 1.12700</strain>
    </source>
</reference>
<evidence type="ECO:0000313" key="1">
    <source>
        <dbReference type="EMBL" id="PSK94130.1"/>
    </source>
</evidence>
<proteinExistence type="predicted"/>
<dbReference type="Proteomes" id="UP000240572">
    <property type="component" value="Unassembled WGS sequence"/>
</dbReference>
<accession>A0A2P8DA80</accession>
<gene>
    <name evidence="1" type="ORF">B0I18_101281</name>
</gene>
<dbReference type="EMBL" id="PYGD01000001">
    <property type="protein sequence ID" value="PSK94130.1"/>
    <property type="molecule type" value="Genomic_DNA"/>
</dbReference>
<comment type="caution">
    <text evidence="1">The sequence shown here is derived from an EMBL/GenBank/DDBJ whole genome shotgun (WGS) entry which is preliminary data.</text>
</comment>
<dbReference type="AlphaFoldDB" id="A0A2P8DA80"/>
<protein>
    <submittedName>
        <fullName evidence="1">Uncharacterized protein</fullName>
    </submittedName>
</protein>